<sequence length="390" mass="42667">MMQRDENLLKFATDRQAAYLEAAWATGSFTAAAEIIGINKSAVARGIRAVEKKAARQGYAPGHFINGVAPGFAMGKVTVQRGASGEVERTWERQSPDAAALREAVHAILSAAREELPRAEAVTPPTATNASLCNVYTLTDAHIGALAWHREGGADWDLAIAERTILAAFRHMIDAAPPARMGVVAFLGDVMHQDSNRAVTPAHGHLLDADSRPRKVVSAVVRIMRSIIAMALERHEAVHVVVGEGNHDEYTSGTVLPEVFGILYENEPRVVINDSVLPYYAFRWGKVMLAWHHGHKRPPAQLPLYFAAAQPEMWGVTTKRYVHCGHRHHVEEKEHSGMKAVQHSTLAARDAHAARGGWFSDRQAMAITYHADFGEVSRLIVTPEMLADAA</sequence>
<evidence type="ECO:0000313" key="1">
    <source>
        <dbReference type="EMBL" id="PZQ21177.1"/>
    </source>
</evidence>
<proteinExistence type="predicted"/>
<evidence type="ECO:0000313" key="2">
    <source>
        <dbReference type="Proteomes" id="UP000248597"/>
    </source>
</evidence>
<name>A0A2W5MMN6_SPHMC</name>
<dbReference type="Proteomes" id="UP000248597">
    <property type="component" value="Unassembled WGS sequence"/>
</dbReference>
<dbReference type="AlphaFoldDB" id="A0A2W5MMN6"/>
<gene>
    <name evidence="1" type="ORF">DI569_13010</name>
</gene>
<dbReference type="EMBL" id="QFPJ01000035">
    <property type="protein sequence ID" value="PZQ21177.1"/>
    <property type="molecule type" value="Genomic_DNA"/>
</dbReference>
<dbReference type="InterPro" id="IPR029052">
    <property type="entry name" value="Metallo-depent_PP-like"/>
</dbReference>
<organism evidence="1 2">
    <name type="scientific">Sphingopyxis macrogoltabida</name>
    <name type="common">Sphingomonas macrogoltabidus</name>
    <dbReference type="NCBI Taxonomy" id="33050"/>
    <lineage>
        <taxon>Bacteria</taxon>
        <taxon>Pseudomonadati</taxon>
        <taxon>Pseudomonadota</taxon>
        <taxon>Alphaproteobacteria</taxon>
        <taxon>Sphingomonadales</taxon>
        <taxon>Sphingomonadaceae</taxon>
        <taxon>Sphingopyxis</taxon>
    </lineage>
</organism>
<reference evidence="1 2" key="1">
    <citation type="submission" date="2017-08" db="EMBL/GenBank/DDBJ databases">
        <title>Infants hospitalized years apart are colonized by the same room-sourced microbial strains.</title>
        <authorList>
            <person name="Brooks B."/>
            <person name="Olm M.R."/>
            <person name="Firek B.A."/>
            <person name="Baker R."/>
            <person name="Thomas B.C."/>
            <person name="Morowitz M.J."/>
            <person name="Banfield J.F."/>
        </authorList>
    </citation>
    <scope>NUCLEOTIDE SEQUENCE [LARGE SCALE GENOMIC DNA]</scope>
    <source>
        <strain evidence="1">S2_005_003_R2_47</strain>
    </source>
</reference>
<comment type="caution">
    <text evidence="1">The sequence shown here is derived from an EMBL/GenBank/DDBJ whole genome shotgun (WGS) entry which is preliminary data.</text>
</comment>
<dbReference type="SUPFAM" id="SSF56300">
    <property type="entry name" value="Metallo-dependent phosphatases"/>
    <property type="match status" value="1"/>
</dbReference>
<accession>A0A2W5MMN6</accession>
<protein>
    <submittedName>
        <fullName evidence="1">Winged helix-turn-helix domain-containing protein</fullName>
    </submittedName>
</protein>